<protein>
    <submittedName>
        <fullName evidence="1">Uncharacterized protein</fullName>
    </submittedName>
</protein>
<dbReference type="OrthoDB" id="6165634at2"/>
<gene>
    <name evidence="1" type="ORF">SAMN05660649_04286</name>
</gene>
<name>A0A1I2Y7M0_9FIRM</name>
<sequence length="134" mass="16000">MTNEDWKEVEQQLQSIFSHVELKCDGYKVALVLKRLSQMKNGIIVYVNGIFEYKWLLDDCEERRRFCCPVKKSVYNQKHKAAMKKISKRLRGLQDPEAKYTYYLPYWSSFRSLKSHLIKNNSSIELIREKKDGE</sequence>
<keyword evidence="2" id="KW-1185">Reference proteome</keyword>
<organism evidence="1 2">
    <name type="scientific">Desulfotruncus arcticus DSM 17038</name>
    <dbReference type="NCBI Taxonomy" id="1121424"/>
    <lineage>
        <taxon>Bacteria</taxon>
        <taxon>Bacillati</taxon>
        <taxon>Bacillota</taxon>
        <taxon>Clostridia</taxon>
        <taxon>Eubacteriales</taxon>
        <taxon>Desulfallaceae</taxon>
        <taxon>Desulfotruncus</taxon>
    </lineage>
</organism>
<dbReference type="EMBL" id="FOOX01000020">
    <property type="protein sequence ID" value="SFH21635.1"/>
    <property type="molecule type" value="Genomic_DNA"/>
</dbReference>
<reference evidence="2" key="1">
    <citation type="submission" date="2016-10" db="EMBL/GenBank/DDBJ databases">
        <authorList>
            <person name="Varghese N."/>
            <person name="Submissions S."/>
        </authorList>
    </citation>
    <scope>NUCLEOTIDE SEQUENCE [LARGE SCALE GENOMIC DNA]</scope>
    <source>
        <strain evidence="2">DSM 17038</strain>
    </source>
</reference>
<dbReference type="AlphaFoldDB" id="A0A1I2Y7M0"/>
<evidence type="ECO:0000313" key="2">
    <source>
        <dbReference type="Proteomes" id="UP000199337"/>
    </source>
</evidence>
<accession>A0A1I2Y7M0</accession>
<dbReference type="Proteomes" id="UP000199337">
    <property type="component" value="Unassembled WGS sequence"/>
</dbReference>
<evidence type="ECO:0000313" key="1">
    <source>
        <dbReference type="EMBL" id="SFH21635.1"/>
    </source>
</evidence>
<proteinExistence type="predicted"/>
<dbReference type="STRING" id="341036.SAMN05660649_04286"/>